<dbReference type="GO" id="GO:0005886">
    <property type="term" value="C:plasma membrane"/>
    <property type="evidence" value="ECO:0007669"/>
    <property type="project" value="TreeGrafter"/>
</dbReference>
<dbReference type="GO" id="GO:0009401">
    <property type="term" value="P:phosphoenolpyruvate-dependent sugar phosphotransferase system"/>
    <property type="evidence" value="ECO:0007669"/>
    <property type="project" value="InterPro"/>
</dbReference>
<evidence type="ECO:0000256" key="1">
    <source>
        <dbReference type="SAM" id="Phobius"/>
    </source>
</evidence>
<feature type="transmembrane region" description="Helical" evidence="1">
    <location>
        <begin position="142"/>
        <end position="164"/>
    </location>
</feature>
<feature type="transmembrane region" description="Helical" evidence="1">
    <location>
        <begin position="116"/>
        <end position="136"/>
    </location>
</feature>
<dbReference type="PANTHER" id="PTHR32502:SF23">
    <property type="entry name" value="TRANSPORT PROTEIN, PTS SYSTEM"/>
    <property type="match status" value="1"/>
</dbReference>
<keyword evidence="1" id="KW-0472">Membrane</keyword>
<dbReference type="EMBL" id="JQIF01000020">
    <property type="protein sequence ID" value="KGJ54204.1"/>
    <property type="molecule type" value="Genomic_DNA"/>
</dbReference>
<dbReference type="InterPro" id="IPR004704">
    <property type="entry name" value="PTS_IID_man"/>
</dbReference>
<gene>
    <name evidence="2" type="ORF">CIAN88_04915</name>
    <name evidence="3" type="ORF">G4D54_22290</name>
</gene>
<keyword evidence="1" id="KW-0812">Transmembrane</keyword>
<protein>
    <submittedName>
        <fullName evidence="2">PTS fructose transporter subunit IID</fullName>
    </submittedName>
    <submittedName>
        <fullName evidence="3">PTS system mannose/fructose/sorbose family transporter subunit IID</fullName>
    </submittedName>
</protein>
<proteinExistence type="predicted"/>
<feature type="transmembrane region" description="Helical" evidence="1">
    <location>
        <begin position="185"/>
        <end position="210"/>
    </location>
</feature>
<dbReference type="Pfam" id="PF03613">
    <property type="entry name" value="EIID-AGA"/>
    <property type="match status" value="1"/>
</dbReference>
<evidence type="ECO:0000313" key="2">
    <source>
        <dbReference type="EMBL" id="KGJ54204.1"/>
    </source>
</evidence>
<dbReference type="GeneID" id="61928329"/>
<dbReference type="Proteomes" id="UP000503330">
    <property type="component" value="Chromosome"/>
</dbReference>
<dbReference type="Proteomes" id="UP000030008">
    <property type="component" value="Unassembled WGS sequence"/>
</dbReference>
<feature type="transmembrane region" description="Helical" evidence="1">
    <location>
        <begin position="247"/>
        <end position="266"/>
    </location>
</feature>
<dbReference type="AlphaFoldDB" id="A0A099I890"/>
<sequence>MEQKKLKKSTLMKSYLNWSFFHLTSLGFERMEAFGFLHSMLPIIKELYGDDKEEEIKALKRHSVFYNVEPILGSVVPGIVAALEENRANGAEIDDGMINGVKVGLMGPLSGIGDSFFQGLMCPIFLSIGISLAADGSIVGPLFYIFTMFPLIVAFSYIVYFRGYRLGIESVNMFLGKNAKRIQEAFSILGLIVTGAIGASFVALSVNITIVKDVTVQGFLDGVFPSVLPLLLLVVTWILMVKKHAKATHLIIIYIILAFIGAFTGII</sequence>
<accession>A0A099I890</accession>
<organism evidence="2 4">
    <name type="scientific">Clostridium innocuum</name>
    <dbReference type="NCBI Taxonomy" id="1522"/>
    <lineage>
        <taxon>Bacteria</taxon>
        <taxon>Bacillati</taxon>
        <taxon>Bacillota</taxon>
        <taxon>Clostridia</taxon>
        <taxon>Eubacteriales</taxon>
        <taxon>Clostridiaceae</taxon>
        <taxon>Clostridium</taxon>
    </lineage>
</organism>
<evidence type="ECO:0000313" key="5">
    <source>
        <dbReference type="Proteomes" id="UP000503330"/>
    </source>
</evidence>
<dbReference type="PROSITE" id="PS51108">
    <property type="entry name" value="PTS_EIID"/>
    <property type="match status" value="1"/>
</dbReference>
<dbReference type="RefSeq" id="WP_002606505.1">
    <property type="nucleotide sequence ID" value="NZ_BAAACC010000014.1"/>
</dbReference>
<evidence type="ECO:0000313" key="4">
    <source>
        <dbReference type="Proteomes" id="UP000030008"/>
    </source>
</evidence>
<evidence type="ECO:0000313" key="3">
    <source>
        <dbReference type="EMBL" id="QJA04971.1"/>
    </source>
</evidence>
<reference evidence="3 5" key="2">
    <citation type="submission" date="2020-02" db="EMBL/GenBank/DDBJ databases">
        <authorList>
            <person name="Kociolek L.K."/>
            <person name="Ozer E.A."/>
        </authorList>
    </citation>
    <scope>NUCLEOTIDE SEQUENCE [LARGE SCALE GENOMIC DNA]</scope>
    <source>
        <strain evidence="3 5">ATCC 14501</strain>
    </source>
</reference>
<dbReference type="EMBL" id="CP048838">
    <property type="protein sequence ID" value="QJA04971.1"/>
    <property type="molecule type" value="Genomic_DNA"/>
</dbReference>
<keyword evidence="1" id="KW-1133">Transmembrane helix</keyword>
<name>A0A099I890_CLOIN</name>
<reference evidence="2 4" key="1">
    <citation type="submission" date="2014-08" db="EMBL/GenBank/DDBJ databases">
        <title>Clostridium innocuum, an unnegligible vancomycin-resistant pathogen causing extra-intestinal infections.</title>
        <authorList>
            <person name="Feng Y."/>
            <person name="Chiu C.-H."/>
        </authorList>
    </citation>
    <scope>NUCLEOTIDE SEQUENCE [LARGE SCALE GENOMIC DNA]</scope>
    <source>
        <strain evidence="2 4">AN88</strain>
    </source>
</reference>
<dbReference type="InterPro" id="IPR050303">
    <property type="entry name" value="GatZ_KbaZ_carbometab"/>
</dbReference>
<dbReference type="PANTHER" id="PTHR32502">
    <property type="entry name" value="N-ACETYLGALACTOSAMINE PERMEASE II COMPONENT-RELATED"/>
    <property type="match status" value="1"/>
</dbReference>
<feature type="transmembrane region" description="Helical" evidence="1">
    <location>
        <begin position="222"/>
        <end position="240"/>
    </location>
</feature>